<accession>A0A8T8WFI4</accession>
<evidence type="ECO:0000313" key="5">
    <source>
        <dbReference type="Proteomes" id="UP000826254"/>
    </source>
</evidence>
<name>A0A8T8WFI4_9EURY</name>
<dbReference type="Pfam" id="PF08350">
    <property type="entry name" value="FilR1_middle"/>
    <property type="match status" value="1"/>
</dbReference>
<feature type="region of interest" description="Disordered" evidence="1">
    <location>
        <begin position="264"/>
        <end position="286"/>
    </location>
</feature>
<dbReference type="AlphaFoldDB" id="A0A8T8WFI4"/>
<evidence type="ECO:0000256" key="1">
    <source>
        <dbReference type="SAM" id="MobiDB-lite"/>
    </source>
</evidence>
<dbReference type="InterPro" id="IPR057527">
    <property type="entry name" value="HVO_A0261-like_N"/>
</dbReference>
<reference evidence="4 5" key="1">
    <citation type="journal article" date="2021" name="Int. J. Syst. Evol. Microbiol.">
        <title>Halobaculum halophilum sp. nov. and Halobaculum salinum sp. nov., isolated from salt lake and saline soil.</title>
        <authorList>
            <person name="Cui H.L."/>
            <person name="Shi X.W."/>
            <person name="Yin X.M."/>
            <person name="Yang X.Y."/>
            <person name="Hou J."/>
            <person name="Zhu L."/>
        </authorList>
    </citation>
    <scope>NUCLEOTIDE SEQUENCE [LARGE SCALE GENOMIC DNA]</scope>
    <source>
        <strain evidence="4 5">NBRC 109044</strain>
    </source>
</reference>
<evidence type="ECO:0000259" key="3">
    <source>
        <dbReference type="Pfam" id="PF25213"/>
    </source>
</evidence>
<dbReference type="SUPFAM" id="SSF46785">
    <property type="entry name" value="Winged helix' DNA-binding domain"/>
    <property type="match status" value="1"/>
</dbReference>
<evidence type="ECO:0000313" key="4">
    <source>
        <dbReference type="EMBL" id="QZP38493.1"/>
    </source>
</evidence>
<dbReference type="InterPro" id="IPR013561">
    <property type="entry name" value="FilR1_middle_dom"/>
</dbReference>
<feature type="domain" description="HVO-A0261-like N-terminal" evidence="3">
    <location>
        <begin position="6"/>
        <end position="90"/>
    </location>
</feature>
<organism evidence="4 5">
    <name type="scientific">Halobaculum magnesiiphilum</name>
    <dbReference type="NCBI Taxonomy" id="1017351"/>
    <lineage>
        <taxon>Archaea</taxon>
        <taxon>Methanobacteriati</taxon>
        <taxon>Methanobacteriota</taxon>
        <taxon>Stenosarchaea group</taxon>
        <taxon>Halobacteria</taxon>
        <taxon>Halobacteriales</taxon>
        <taxon>Haloferacaceae</taxon>
        <taxon>Halobaculum</taxon>
    </lineage>
</organism>
<gene>
    <name evidence="4" type="ORF">K6T50_04955</name>
</gene>
<feature type="compositionally biased region" description="Basic and acidic residues" evidence="1">
    <location>
        <begin position="264"/>
        <end position="280"/>
    </location>
</feature>
<feature type="domain" description="Methanogenesis regulatory protein FilR1 middle" evidence="2">
    <location>
        <begin position="125"/>
        <end position="252"/>
    </location>
</feature>
<dbReference type="RefSeq" id="WP_222608293.1">
    <property type="nucleotide sequence ID" value="NZ_CP081958.1"/>
</dbReference>
<dbReference type="Pfam" id="PF25213">
    <property type="entry name" value="HVO_A0261_N"/>
    <property type="match status" value="1"/>
</dbReference>
<proteinExistence type="predicted"/>
<dbReference type="Proteomes" id="UP000826254">
    <property type="component" value="Chromosome"/>
</dbReference>
<protein>
    <submittedName>
        <fullName evidence="4">Uncharacterized protein</fullName>
    </submittedName>
</protein>
<sequence length="286" mass="32322">MNSALDDVAFLALSENRIDLLTVLSDERTHTRDELMDATDASRPTLARILDDFEARVWITQHGQSARITSLGTWVHDEFTDLLEMMDTARQLRTVEQWLSTDTLAFELSCLTDATVTLPSRNNPLAPMLRASELERTARQSRVLTHALPLPCLNAHWEAITTGTHQFEAVVTPNVVETMTEPAHRSQFTDILTDDQATVFVAEEPIADVVGINDGVVYFGIDDDKGAPLALIETDDETVRNWAEERFESYRETSSLLTQDRFVQRQETTHDPERIQERMCAETSDT</sequence>
<dbReference type="EMBL" id="CP081958">
    <property type="protein sequence ID" value="QZP38493.1"/>
    <property type="molecule type" value="Genomic_DNA"/>
</dbReference>
<dbReference type="KEGG" id="hmp:K6T50_04955"/>
<keyword evidence="5" id="KW-1185">Reference proteome</keyword>
<dbReference type="GeneID" id="67177467"/>
<evidence type="ECO:0000259" key="2">
    <source>
        <dbReference type="Pfam" id="PF08350"/>
    </source>
</evidence>
<dbReference type="InterPro" id="IPR036390">
    <property type="entry name" value="WH_DNA-bd_sf"/>
</dbReference>